<keyword evidence="2" id="KW-1185">Reference proteome</keyword>
<dbReference type="EMBL" id="AP018174">
    <property type="protein sequence ID" value="BAY16285.1"/>
    <property type="molecule type" value="Genomic_DNA"/>
</dbReference>
<dbReference type="AlphaFoldDB" id="A0A1Z4GFK5"/>
<protein>
    <submittedName>
        <fullName evidence="1">Uncharacterized protein</fullName>
    </submittedName>
</protein>
<gene>
    <name evidence="1" type="ORF">NIES21_21100</name>
</gene>
<proteinExistence type="predicted"/>
<organism evidence="1 2">
    <name type="scientific">Anabaenopsis circularis NIES-21</name>
    <dbReference type="NCBI Taxonomy" id="1085406"/>
    <lineage>
        <taxon>Bacteria</taxon>
        <taxon>Bacillati</taxon>
        <taxon>Cyanobacteriota</taxon>
        <taxon>Cyanophyceae</taxon>
        <taxon>Nostocales</taxon>
        <taxon>Nodulariaceae</taxon>
        <taxon>Anabaenopsis</taxon>
    </lineage>
</organism>
<evidence type="ECO:0000313" key="1">
    <source>
        <dbReference type="EMBL" id="BAY16285.1"/>
    </source>
</evidence>
<sequence>MAARRWENSGVVMRSPGIRWWYSRCRCFSWLDFKPWRFPKIVSIGVYDQLTGPPNPSIVYFTTVVRVQALSFGGCDMQSAFRSYSARDSQLFAILLTTSYQIADTQVNAALIPTPLVVKCLSILVLEYEDSRDSLHLLDLFRLNL</sequence>
<dbReference type="Proteomes" id="UP000218287">
    <property type="component" value="Chromosome"/>
</dbReference>
<name>A0A1Z4GFK5_9CYAN</name>
<accession>A0A1Z4GFK5</accession>
<reference evidence="1 2" key="1">
    <citation type="submission" date="2017-06" db="EMBL/GenBank/DDBJ databases">
        <title>Genome sequencing of cyanobaciteial culture collection at National Institute for Environmental Studies (NIES).</title>
        <authorList>
            <person name="Hirose Y."/>
            <person name="Shimura Y."/>
            <person name="Fujisawa T."/>
            <person name="Nakamura Y."/>
            <person name="Kawachi M."/>
        </authorList>
    </citation>
    <scope>NUCLEOTIDE SEQUENCE [LARGE SCALE GENOMIC DNA]</scope>
    <source>
        <strain evidence="1 2">NIES-21</strain>
    </source>
</reference>
<evidence type="ECO:0000313" key="2">
    <source>
        <dbReference type="Proteomes" id="UP000218287"/>
    </source>
</evidence>